<reference evidence="7" key="1">
    <citation type="submission" date="2023-03" db="EMBL/GenBank/DDBJ databases">
        <title>Massive genome expansion in bonnet fungi (Mycena s.s.) driven by repeated elements and novel gene families across ecological guilds.</title>
        <authorList>
            <consortium name="Lawrence Berkeley National Laboratory"/>
            <person name="Harder C.B."/>
            <person name="Miyauchi S."/>
            <person name="Viragh M."/>
            <person name="Kuo A."/>
            <person name="Thoen E."/>
            <person name="Andreopoulos B."/>
            <person name="Lu D."/>
            <person name="Skrede I."/>
            <person name="Drula E."/>
            <person name="Henrissat B."/>
            <person name="Morin E."/>
            <person name="Kohler A."/>
            <person name="Barry K."/>
            <person name="LaButti K."/>
            <person name="Morin E."/>
            <person name="Salamov A."/>
            <person name="Lipzen A."/>
            <person name="Mereny Z."/>
            <person name="Hegedus B."/>
            <person name="Baldrian P."/>
            <person name="Stursova M."/>
            <person name="Weitz H."/>
            <person name="Taylor A."/>
            <person name="Grigoriev I.V."/>
            <person name="Nagy L.G."/>
            <person name="Martin F."/>
            <person name="Kauserud H."/>
        </authorList>
    </citation>
    <scope>NUCLEOTIDE SEQUENCE</scope>
    <source>
        <strain evidence="7">CBHHK002</strain>
    </source>
</reference>
<sequence length="585" mass="62998">MAIRRVPLTAFAEEFSGFTELSSVALGGRVISVSDDFFAEAFHLLHVEPAPSLKGQFGPKGALYSGWESRRHNPAYDWCIIQLGTSGSVSGFDIDTSHFNGNEAPEVSVEVLSGLASEEPGKQDSRWVEVLPKQALGPNSQHLFAIPETTGVNFVKLNMYPDGGIARFRVYGQVIPVHPEDPAEFFDLAHVFAGGRVEFTSDQHFGVGSNLILPGRGKDMGDGWETKRSRENGHKDWAIIKLWVPLVASNPCSLKHQSGAPGALEQIEIDTAHFKGNYPESCEVHALAISGNVDWTSTSGEGHEWTVILPRTKLGPHRQHYFQLENVQGQRYTHVKVTIHPDGGIKRIRVVGTKGDSTSVPKTKLEEVGTVEAILPSIVSSAAISVPVLPLTPEAFAPFGQVIQAYRDHNAAPKGTKITPANQGSASKFHKLSLLASSYSAEAGATAGISVYRCSPLEGISRDGTTDLKIMERHPFTNQAFIPMGKGLGEGLDDPGSAYLVVVAKNGANGRPDIQTVRAFVANASQGIVYDTAVWHQPMTVLGKALDLACVETQVGDGGLADCEIVELEGAVRLKLPKEHHASSR</sequence>
<gene>
    <name evidence="7" type="ORF">DFH08DRAFT_204535</name>
</gene>
<accession>A0AAD7EQY3</accession>
<keyword evidence="4" id="KW-0456">Lyase</keyword>
<organism evidence="7 8">
    <name type="scientific">Mycena albidolilacea</name>
    <dbReference type="NCBI Taxonomy" id="1033008"/>
    <lineage>
        <taxon>Eukaryota</taxon>
        <taxon>Fungi</taxon>
        <taxon>Dikarya</taxon>
        <taxon>Basidiomycota</taxon>
        <taxon>Agaricomycotina</taxon>
        <taxon>Agaricomycetes</taxon>
        <taxon>Agaricomycetidae</taxon>
        <taxon>Agaricales</taxon>
        <taxon>Marasmiineae</taxon>
        <taxon>Mycenaceae</taxon>
        <taxon>Mycena</taxon>
    </lineage>
</organism>
<feature type="domain" description="Allantoicase" evidence="6">
    <location>
        <begin position="27"/>
        <end position="174"/>
    </location>
</feature>
<evidence type="ECO:0000313" key="8">
    <source>
        <dbReference type="Proteomes" id="UP001218218"/>
    </source>
</evidence>
<dbReference type="PANTHER" id="PTHR12045">
    <property type="entry name" value="ALLANTOICASE"/>
    <property type="match status" value="1"/>
</dbReference>
<comment type="catalytic activity">
    <reaction evidence="5">
        <text>(S)-ureidoglycolate = urea + glyoxylate</text>
        <dbReference type="Rhea" id="RHEA:11304"/>
        <dbReference type="ChEBI" id="CHEBI:16199"/>
        <dbReference type="ChEBI" id="CHEBI:36655"/>
        <dbReference type="ChEBI" id="CHEBI:57296"/>
        <dbReference type="EC" id="4.3.2.3"/>
    </reaction>
</comment>
<dbReference type="InterPro" id="IPR005164">
    <property type="entry name" value="Allantoicase"/>
</dbReference>
<dbReference type="NCBIfam" id="TIGR02961">
    <property type="entry name" value="allantoicase"/>
    <property type="match status" value="1"/>
</dbReference>
<evidence type="ECO:0000256" key="2">
    <source>
        <dbReference type="ARBA" id="ARBA00011738"/>
    </source>
</evidence>
<dbReference type="Gene3D" id="2.60.120.260">
    <property type="entry name" value="Galactose-binding domain-like"/>
    <property type="match status" value="2"/>
</dbReference>
<dbReference type="GO" id="GO:0050385">
    <property type="term" value="F:ureidoglycolate lyase activity"/>
    <property type="evidence" value="ECO:0007669"/>
    <property type="project" value="UniProtKB-EC"/>
</dbReference>
<dbReference type="GO" id="GO:0000256">
    <property type="term" value="P:allantoin catabolic process"/>
    <property type="evidence" value="ECO:0007669"/>
    <property type="project" value="InterPro"/>
</dbReference>
<dbReference type="GO" id="GO:0006144">
    <property type="term" value="P:purine nucleobase metabolic process"/>
    <property type="evidence" value="ECO:0007669"/>
    <property type="project" value="UniProtKB-KW"/>
</dbReference>
<dbReference type="InterPro" id="IPR015908">
    <property type="entry name" value="Allantoicase_dom"/>
</dbReference>
<dbReference type="Proteomes" id="UP001218218">
    <property type="component" value="Unassembled WGS sequence"/>
</dbReference>
<feature type="domain" description="Allantoicase" evidence="6">
    <location>
        <begin position="194"/>
        <end position="245"/>
    </location>
</feature>
<dbReference type="Gene3D" id="2.60.120.480">
    <property type="entry name" value="Ureidoglycolate hydrolase"/>
    <property type="match status" value="1"/>
</dbReference>
<comment type="caution">
    <text evidence="7">The sequence shown here is derived from an EMBL/GenBank/DDBJ whole genome shotgun (WGS) entry which is preliminary data.</text>
</comment>
<dbReference type="CDD" id="cd20298">
    <property type="entry name" value="cupin_UAH"/>
    <property type="match status" value="1"/>
</dbReference>
<name>A0AAD7EQY3_9AGAR</name>
<keyword evidence="3" id="KW-0659">Purine metabolism</keyword>
<evidence type="ECO:0000256" key="1">
    <source>
        <dbReference type="ARBA" id="ARBA00009242"/>
    </source>
</evidence>
<dbReference type="InterPro" id="IPR007247">
    <property type="entry name" value="Ureidogly_lyase"/>
</dbReference>
<dbReference type="GO" id="GO:0004848">
    <property type="term" value="F:ureidoglycolate hydrolase activity"/>
    <property type="evidence" value="ECO:0007669"/>
    <property type="project" value="InterPro"/>
</dbReference>
<dbReference type="PANTHER" id="PTHR12045:SF3">
    <property type="entry name" value="INACTIVE ALLANTOICASE-RELATED"/>
    <property type="match status" value="1"/>
</dbReference>
<evidence type="ECO:0000313" key="7">
    <source>
        <dbReference type="EMBL" id="KAJ7346871.1"/>
    </source>
</evidence>
<dbReference type="Pfam" id="PF03561">
    <property type="entry name" value="Allantoicase"/>
    <property type="match status" value="3"/>
</dbReference>
<dbReference type="HAMAP" id="MF_00813">
    <property type="entry name" value="Allantoicase"/>
    <property type="match status" value="1"/>
</dbReference>
<comment type="similarity">
    <text evidence="1">Belongs to the allantoicase family.</text>
</comment>
<dbReference type="SUPFAM" id="SSF49785">
    <property type="entry name" value="Galactose-binding domain-like"/>
    <property type="match status" value="2"/>
</dbReference>
<dbReference type="SUPFAM" id="SSF51182">
    <property type="entry name" value="RmlC-like cupins"/>
    <property type="match status" value="1"/>
</dbReference>
<evidence type="ECO:0000256" key="3">
    <source>
        <dbReference type="ARBA" id="ARBA00022631"/>
    </source>
</evidence>
<evidence type="ECO:0000256" key="4">
    <source>
        <dbReference type="ARBA" id="ARBA00023239"/>
    </source>
</evidence>
<evidence type="ECO:0000259" key="6">
    <source>
        <dbReference type="Pfam" id="PF03561"/>
    </source>
</evidence>
<dbReference type="GO" id="GO:0004037">
    <property type="term" value="F:allantoicase activity"/>
    <property type="evidence" value="ECO:0007669"/>
    <property type="project" value="InterPro"/>
</dbReference>
<evidence type="ECO:0000256" key="5">
    <source>
        <dbReference type="ARBA" id="ARBA00047684"/>
    </source>
</evidence>
<dbReference type="InterPro" id="IPR008979">
    <property type="entry name" value="Galactose-bd-like_sf"/>
</dbReference>
<keyword evidence="8" id="KW-1185">Reference proteome</keyword>
<proteinExistence type="inferred from homology"/>
<dbReference type="InterPro" id="IPR024060">
    <property type="entry name" value="Ureidoglycolate_lyase_dom_sf"/>
</dbReference>
<dbReference type="InterPro" id="IPR047233">
    <property type="entry name" value="UAH_cupin"/>
</dbReference>
<protein>
    <submittedName>
        <fullName evidence="7">Allantoicase</fullName>
    </submittedName>
</protein>
<comment type="subunit">
    <text evidence="2">Homodimer.</text>
</comment>
<dbReference type="EMBL" id="JARIHO010000020">
    <property type="protein sequence ID" value="KAJ7346871.1"/>
    <property type="molecule type" value="Genomic_DNA"/>
</dbReference>
<dbReference type="InterPro" id="IPR011051">
    <property type="entry name" value="RmlC_Cupin_sf"/>
</dbReference>
<feature type="domain" description="Allantoicase" evidence="6">
    <location>
        <begin position="259"/>
        <end position="353"/>
    </location>
</feature>
<dbReference type="Pfam" id="PF04115">
    <property type="entry name" value="Ureidogly_lyase"/>
    <property type="match status" value="1"/>
</dbReference>
<dbReference type="AlphaFoldDB" id="A0AAD7EQY3"/>